<organism evidence="15 16">
    <name type="scientific">Absidia repens</name>
    <dbReference type="NCBI Taxonomy" id="90262"/>
    <lineage>
        <taxon>Eukaryota</taxon>
        <taxon>Fungi</taxon>
        <taxon>Fungi incertae sedis</taxon>
        <taxon>Mucoromycota</taxon>
        <taxon>Mucoromycotina</taxon>
        <taxon>Mucoromycetes</taxon>
        <taxon>Mucorales</taxon>
        <taxon>Cunninghamellaceae</taxon>
        <taxon>Absidia</taxon>
    </lineage>
</organism>
<dbReference type="OrthoDB" id="10267654at2759"/>
<dbReference type="InterPro" id="IPR039627">
    <property type="entry name" value="Yme2_C"/>
</dbReference>
<dbReference type="PANTHER" id="PTHR32198">
    <property type="entry name" value="MITOCHONDRIAL ESCAPE PROTEIN 2"/>
    <property type="match status" value="1"/>
</dbReference>
<keyword evidence="6" id="KW-0809">Transit peptide</keyword>
<keyword evidence="11" id="KW-0694">RNA-binding</keyword>
<comment type="caution">
    <text evidence="15">The sequence shown here is derived from an EMBL/GenBank/DDBJ whole genome shotgun (WGS) entry which is preliminary data.</text>
</comment>
<evidence type="ECO:0000313" key="15">
    <source>
        <dbReference type="EMBL" id="ORZ10123.1"/>
    </source>
</evidence>
<evidence type="ECO:0000256" key="4">
    <source>
        <dbReference type="ARBA" id="ARBA00022692"/>
    </source>
</evidence>
<dbReference type="GO" id="GO:0005743">
    <property type="term" value="C:mitochondrial inner membrane"/>
    <property type="evidence" value="ECO:0007669"/>
    <property type="project" value="UniProtKB-SubCell"/>
</dbReference>
<comment type="similarity">
    <text evidence="2 11">Belongs to the YME2 family.</text>
</comment>
<keyword evidence="5 11" id="KW-0999">Mitochondrion inner membrane</keyword>
<comment type="function">
    <text evidence="10 11">Plays a role in maintaining the mitochondrial genome and in controlling the mtDNA escape. Involved in the regulation of mtDNA nucleotide structure and number. May have a dispensable role in early maturation of pre-rRNA.</text>
</comment>
<evidence type="ECO:0000256" key="10">
    <source>
        <dbReference type="ARBA" id="ARBA00025276"/>
    </source>
</evidence>
<feature type="domain" description="Mitochondrial escape protein 2 C-terminal" evidence="14">
    <location>
        <begin position="356"/>
        <end position="784"/>
    </location>
</feature>
<evidence type="ECO:0000256" key="5">
    <source>
        <dbReference type="ARBA" id="ARBA00022792"/>
    </source>
</evidence>
<evidence type="ECO:0000256" key="2">
    <source>
        <dbReference type="ARBA" id="ARBA00010320"/>
    </source>
</evidence>
<dbReference type="SUPFAM" id="SSF52540">
    <property type="entry name" value="P-loop containing nucleoside triphosphate hydrolases"/>
    <property type="match status" value="1"/>
</dbReference>
<dbReference type="InterPro" id="IPR018850">
    <property type="entry name" value="Mt_escape_2_C"/>
</dbReference>
<feature type="domain" description="RRM" evidence="13">
    <location>
        <begin position="200"/>
        <end position="263"/>
    </location>
</feature>
<sequence length="836" mass="96252">MLSRLHAQQWAPSPTLYGALRYRSSCMQLRTFRSSRLVRSDRPSPDVFSQEMAKVPKTIDTMASEQTAFLYLDNIFPLRMNSLDIRQFIFQHTDRSLESIANRCLPVETLPYNFKPLNIIARNKDGGAIVKFGYQSSDEEKVNAAKEIVTKVNMFLEGKRTLAPFNLCPVRSFLVKGHPFLEDMVRRYPTARLRIEFQGEAISVEKLYNHLRQYGKIYDIALYPNPAAGKDPARYAIVEFTRVRSSTSARNCLHGHIIHDTRLNILYERQIHTNAVKDWLMNHPRITIPVLAALAAGITYAIFDPLREFFVTSKIIQRFSLDEYSIYRWLRKETWARLVPEVEASQNMWSEDQVHLQKLKSWFREKPETFVIVSGPSGSGKSELVRTALEDRKNKVMIDCEQLVNARNKSETTKLLAKQVGYFPVFTWVASLSNLVETIITATTGQQTGLSTTPETLNKNILEVVGISLADIAPLEKAEHERKRHAKDTIRKRFHRWVELTFGTPEEREHLEKEEAEDDYDSRAHIPVVFIDNFMKDASKNTTLWEDLADWAALLVKNGLAHVVFVSSNVSTGKVLAKALPGKSFSMVNLLDAPTEVSLQFLSHHLGEEQITDELYGIVDALGGRLNELELFVQKLKMNIPPKTAFEDIVQRNVIEIRKYGFGEMVDDEEYDLDWSVIQFWQIVKKLTETKSINYDELKWGEYFDGKDKPIRAMEHAELITILHYDGRPNSIRPGKPVYYSVFQQLLNDTVFAASMEIETYTYLKKVADDKLAKLQDQIVELSQIYNGRPPREIDQRIRYLLAKVKTLQTNVETYEKNIKDNMAIVSSTWTEQKSE</sequence>
<evidence type="ECO:0000256" key="8">
    <source>
        <dbReference type="ARBA" id="ARBA00023128"/>
    </source>
</evidence>
<keyword evidence="8 11" id="KW-0496">Mitochondrion</keyword>
<evidence type="ECO:0000256" key="6">
    <source>
        <dbReference type="ARBA" id="ARBA00022946"/>
    </source>
</evidence>
<evidence type="ECO:0000256" key="11">
    <source>
        <dbReference type="RuleBase" id="RU367108"/>
    </source>
</evidence>
<evidence type="ECO:0000256" key="7">
    <source>
        <dbReference type="ARBA" id="ARBA00022989"/>
    </source>
</evidence>
<dbReference type="Pfam" id="PF10443">
    <property type="entry name" value="RNA12"/>
    <property type="match status" value="1"/>
</dbReference>
<comment type="subcellular location">
    <subcellularLocation>
        <location evidence="1 11">Mitochondrion inner membrane</location>
        <topology evidence="1 11">Single-pass membrane protein</topology>
    </subcellularLocation>
</comment>
<keyword evidence="11" id="KW-0507">mRNA processing</keyword>
<proteinExistence type="inferred from homology"/>
<evidence type="ECO:0000256" key="3">
    <source>
        <dbReference type="ARBA" id="ARBA00020222"/>
    </source>
</evidence>
<dbReference type="GO" id="GO:0003723">
    <property type="term" value="F:RNA binding"/>
    <property type="evidence" value="ECO:0007669"/>
    <property type="project" value="UniProtKB-UniRule"/>
</dbReference>
<evidence type="ECO:0000256" key="12">
    <source>
        <dbReference type="SAM" id="Coils"/>
    </source>
</evidence>
<evidence type="ECO:0000259" key="14">
    <source>
        <dbReference type="Pfam" id="PF10443"/>
    </source>
</evidence>
<dbReference type="PANTHER" id="PTHR32198:SF2">
    <property type="entry name" value="MITOCHONDRIAL ESCAPE PROTEIN 2"/>
    <property type="match status" value="1"/>
</dbReference>
<evidence type="ECO:0000313" key="16">
    <source>
        <dbReference type="Proteomes" id="UP000193560"/>
    </source>
</evidence>
<evidence type="ECO:0000259" key="13">
    <source>
        <dbReference type="Pfam" id="PF00076"/>
    </source>
</evidence>
<keyword evidence="12" id="KW-0175">Coiled coil</keyword>
<dbReference type="Proteomes" id="UP000193560">
    <property type="component" value="Unassembled WGS sequence"/>
</dbReference>
<evidence type="ECO:0000256" key="9">
    <source>
        <dbReference type="ARBA" id="ARBA00023136"/>
    </source>
</evidence>
<dbReference type="InterPro" id="IPR027417">
    <property type="entry name" value="P-loop_NTPase"/>
</dbReference>
<gene>
    <name evidence="15" type="ORF">BCR42DRAFT_381016</name>
</gene>
<protein>
    <recommendedName>
        <fullName evidence="3 11">Mitochondrial escape protein 2</fullName>
    </recommendedName>
</protein>
<dbReference type="InterPro" id="IPR000504">
    <property type="entry name" value="RRM_dom"/>
</dbReference>
<dbReference type="SUPFAM" id="SSF54928">
    <property type="entry name" value="RNA-binding domain, RBD"/>
    <property type="match status" value="1"/>
</dbReference>
<keyword evidence="7" id="KW-1133">Transmembrane helix</keyword>
<keyword evidence="9" id="KW-0472">Membrane</keyword>
<dbReference type="InterPro" id="IPR012677">
    <property type="entry name" value="Nucleotide-bd_a/b_plait_sf"/>
</dbReference>
<dbReference type="Gene3D" id="3.40.50.300">
    <property type="entry name" value="P-loop containing nucleotide triphosphate hydrolases"/>
    <property type="match status" value="1"/>
</dbReference>
<evidence type="ECO:0000256" key="1">
    <source>
        <dbReference type="ARBA" id="ARBA00004434"/>
    </source>
</evidence>
<dbReference type="Pfam" id="PF00076">
    <property type="entry name" value="RRM_1"/>
    <property type="match status" value="1"/>
</dbReference>
<reference evidence="15 16" key="1">
    <citation type="submission" date="2016-07" db="EMBL/GenBank/DDBJ databases">
        <title>Pervasive Adenine N6-methylation of Active Genes in Fungi.</title>
        <authorList>
            <consortium name="DOE Joint Genome Institute"/>
            <person name="Mondo S.J."/>
            <person name="Dannebaum R.O."/>
            <person name="Kuo R.C."/>
            <person name="Labutti K."/>
            <person name="Haridas S."/>
            <person name="Kuo A."/>
            <person name="Salamov A."/>
            <person name="Ahrendt S.R."/>
            <person name="Lipzen A."/>
            <person name="Sullivan W."/>
            <person name="Andreopoulos W.B."/>
            <person name="Clum A."/>
            <person name="Lindquist E."/>
            <person name="Daum C."/>
            <person name="Ramamoorthy G.K."/>
            <person name="Gryganskyi A."/>
            <person name="Culley D."/>
            <person name="Magnuson J.K."/>
            <person name="James T.Y."/>
            <person name="O'Malley M.A."/>
            <person name="Stajich J.E."/>
            <person name="Spatafora J.W."/>
            <person name="Visel A."/>
            <person name="Grigoriev I.V."/>
        </authorList>
    </citation>
    <scope>NUCLEOTIDE SEQUENCE [LARGE SCALE GENOMIC DNA]</scope>
    <source>
        <strain evidence="15 16">NRRL 1336</strain>
    </source>
</reference>
<dbReference type="InterPro" id="IPR035979">
    <property type="entry name" value="RBD_domain_sf"/>
</dbReference>
<dbReference type="GO" id="GO:0006397">
    <property type="term" value="P:mRNA processing"/>
    <property type="evidence" value="ECO:0007669"/>
    <property type="project" value="UniProtKB-UniRule"/>
</dbReference>
<accession>A0A1X2I663</accession>
<dbReference type="Gene3D" id="3.30.70.330">
    <property type="match status" value="1"/>
</dbReference>
<dbReference type="EMBL" id="MCGE01000025">
    <property type="protein sequence ID" value="ORZ10123.1"/>
    <property type="molecule type" value="Genomic_DNA"/>
</dbReference>
<name>A0A1X2I663_9FUNG</name>
<dbReference type="AlphaFoldDB" id="A0A1X2I663"/>
<keyword evidence="16" id="KW-1185">Reference proteome</keyword>
<dbReference type="STRING" id="90262.A0A1X2I663"/>
<feature type="coiled-coil region" evidence="12">
    <location>
        <begin position="765"/>
        <end position="818"/>
    </location>
</feature>
<keyword evidence="4" id="KW-0812">Transmembrane</keyword>